<comment type="caution">
    <text evidence="2">The sequence shown here is derived from an EMBL/GenBank/DDBJ whole genome shotgun (WGS) entry which is preliminary data.</text>
</comment>
<dbReference type="AlphaFoldDB" id="A0A5J5GIV7"/>
<protein>
    <submittedName>
        <fullName evidence="2">MarR family transcriptional regulator</fullName>
    </submittedName>
</protein>
<dbReference type="Proteomes" id="UP000326554">
    <property type="component" value="Unassembled WGS sequence"/>
</dbReference>
<feature type="domain" description="HTH marR-type" evidence="1">
    <location>
        <begin position="29"/>
        <end position="161"/>
    </location>
</feature>
<sequence length="183" mass="20144">MVVRTHLKSGAGSASILRRAENEEPVDRTDESLIALRRILRATEQFGRELAQASGLTAAQFRVLQLVAEKGSITAKEISVRMGITQATVTSLVDKLVSQGMVLREKSDRDRRQTNIGLTERGAHAIDEAPDALQQRYVRAFEALKDWEQAQVVASLERVAAMLDADDIDASPVLDIGDIRGRH</sequence>
<proteinExistence type="predicted"/>
<name>A0A5J5GIV7_9RHOB</name>
<dbReference type="PROSITE" id="PS50995">
    <property type="entry name" value="HTH_MARR_2"/>
    <property type="match status" value="1"/>
</dbReference>
<accession>A0A5J5GIV7</accession>
<evidence type="ECO:0000259" key="1">
    <source>
        <dbReference type="PROSITE" id="PS50995"/>
    </source>
</evidence>
<dbReference type="PANTHER" id="PTHR33164:SF89">
    <property type="entry name" value="MARR FAMILY REGULATORY PROTEIN"/>
    <property type="match status" value="1"/>
</dbReference>
<dbReference type="Gene3D" id="1.10.10.10">
    <property type="entry name" value="Winged helix-like DNA-binding domain superfamily/Winged helix DNA-binding domain"/>
    <property type="match status" value="1"/>
</dbReference>
<evidence type="ECO:0000313" key="2">
    <source>
        <dbReference type="EMBL" id="KAA9008179.1"/>
    </source>
</evidence>
<dbReference type="InterPro" id="IPR036390">
    <property type="entry name" value="WH_DNA-bd_sf"/>
</dbReference>
<dbReference type="GO" id="GO:0003700">
    <property type="term" value="F:DNA-binding transcription factor activity"/>
    <property type="evidence" value="ECO:0007669"/>
    <property type="project" value="InterPro"/>
</dbReference>
<dbReference type="SMART" id="SM00347">
    <property type="entry name" value="HTH_MARR"/>
    <property type="match status" value="1"/>
</dbReference>
<reference evidence="2 3" key="1">
    <citation type="submission" date="2019-09" db="EMBL/GenBank/DDBJ databases">
        <authorList>
            <person name="Park J.-S."/>
            <person name="Choi H.-J."/>
        </authorList>
    </citation>
    <scope>NUCLEOTIDE SEQUENCE [LARGE SCALE GENOMIC DNA]</scope>
    <source>
        <strain evidence="2 3">176SS1-4</strain>
    </source>
</reference>
<dbReference type="InterPro" id="IPR000835">
    <property type="entry name" value="HTH_MarR-typ"/>
</dbReference>
<dbReference type="SUPFAM" id="SSF46785">
    <property type="entry name" value="Winged helix' DNA-binding domain"/>
    <property type="match status" value="1"/>
</dbReference>
<organism evidence="2 3">
    <name type="scientific">Histidinibacterium aquaticum</name>
    <dbReference type="NCBI Taxonomy" id="2613962"/>
    <lineage>
        <taxon>Bacteria</taxon>
        <taxon>Pseudomonadati</taxon>
        <taxon>Pseudomonadota</taxon>
        <taxon>Alphaproteobacteria</taxon>
        <taxon>Rhodobacterales</taxon>
        <taxon>Paracoccaceae</taxon>
        <taxon>Histidinibacterium</taxon>
    </lineage>
</organism>
<dbReference type="EMBL" id="VYQE01000003">
    <property type="protein sequence ID" value="KAA9008179.1"/>
    <property type="molecule type" value="Genomic_DNA"/>
</dbReference>
<gene>
    <name evidence="2" type="ORF">F3S47_11820</name>
</gene>
<evidence type="ECO:0000313" key="3">
    <source>
        <dbReference type="Proteomes" id="UP000326554"/>
    </source>
</evidence>
<dbReference type="GO" id="GO:0006950">
    <property type="term" value="P:response to stress"/>
    <property type="evidence" value="ECO:0007669"/>
    <property type="project" value="TreeGrafter"/>
</dbReference>
<dbReference type="InterPro" id="IPR036388">
    <property type="entry name" value="WH-like_DNA-bd_sf"/>
</dbReference>
<dbReference type="PRINTS" id="PR00598">
    <property type="entry name" value="HTHMARR"/>
</dbReference>
<dbReference type="Pfam" id="PF12802">
    <property type="entry name" value="MarR_2"/>
    <property type="match status" value="1"/>
</dbReference>
<dbReference type="PANTHER" id="PTHR33164">
    <property type="entry name" value="TRANSCRIPTIONAL REGULATOR, MARR FAMILY"/>
    <property type="match status" value="1"/>
</dbReference>
<keyword evidence="3" id="KW-1185">Reference proteome</keyword>
<dbReference type="InterPro" id="IPR039422">
    <property type="entry name" value="MarR/SlyA-like"/>
</dbReference>